<name>A0A4U2Y1N9_9BACI</name>
<gene>
    <name evidence="1" type="ORF">FC756_23850</name>
</gene>
<proteinExistence type="predicted"/>
<evidence type="ECO:0000313" key="2">
    <source>
        <dbReference type="Proteomes" id="UP000308744"/>
    </source>
</evidence>
<accession>A0A4U2Y1N9</accession>
<protein>
    <submittedName>
        <fullName evidence="1">Uncharacterized protein</fullName>
    </submittedName>
</protein>
<reference evidence="1 2" key="1">
    <citation type="submission" date="2019-04" db="EMBL/GenBank/DDBJ databases">
        <title>Lysinibacillus genome sequencing.</title>
        <authorList>
            <person name="Dunlap C."/>
        </authorList>
    </citation>
    <scope>NUCLEOTIDE SEQUENCE [LARGE SCALE GENOMIC DNA]</scope>
    <source>
        <strain evidence="1 2">CCTCC AB 2010389</strain>
    </source>
</reference>
<comment type="caution">
    <text evidence="1">The sequence shown here is derived from an EMBL/GenBank/DDBJ whole genome shotgun (WGS) entry which is preliminary data.</text>
</comment>
<keyword evidence="2" id="KW-1185">Reference proteome</keyword>
<dbReference type="AlphaFoldDB" id="A0A4U2Y1N9"/>
<dbReference type="EMBL" id="SZPU01000111">
    <property type="protein sequence ID" value="TKI53452.1"/>
    <property type="molecule type" value="Genomic_DNA"/>
</dbReference>
<sequence length="87" mass="10530">MEQIEFDLGLPEEPRQRKQIEPNIMCRKYGYGPEDATCKTCYYLEKKQHERNPKKHWYKCSLLRNRNGCGPDIRLKYRACKKYAESR</sequence>
<dbReference type="Proteomes" id="UP000308744">
    <property type="component" value="Unassembled WGS sequence"/>
</dbReference>
<dbReference type="RefSeq" id="WP_107896773.1">
    <property type="nucleotide sequence ID" value="NZ_PYWM01000024.1"/>
</dbReference>
<evidence type="ECO:0000313" key="1">
    <source>
        <dbReference type="EMBL" id="TKI53452.1"/>
    </source>
</evidence>
<organism evidence="1 2">
    <name type="scientific">Lysinibacillus mangiferihumi</name>
    <dbReference type="NCBI Taxonomy" id="1130819"/>
    <lineage>
        <taxon>Bacteria</taxon>
        <taxon>Bacillati</taxon>
        <taxon>Bacillota</taxon>
        <taxon>Bacilli</taxon>
        <taxon>Bacillales</taxon>
        <taxon>Bacillaceae</taxon>
        <taxon>Lysinibacillus</taxon>
    </lineage>
</organism>